<protein>
    <submittedName>
        <fullName evidence="1">Uncharacterized protein</fullName>
    </submittedName>
</protein>
<dbReference type="RefSeq" id="WP_143052624.1">
    <property type="nucleotide sequence ID" value="NZ_FOBV01000001.1"/>
</dbReference>
<sequence length="182" mass="20472">MMTLIQFPLSLRFSVRMLCLQVFFIAVFISSQTPFSYSDSTIFISEDSYLYVESPVDISDAASFSGTNNEVKKGNITQRKAFCKLYSSTSKNHINPSTQTCSTVPKSSHYVGNFTNPLSTAVLGNPSPVKQHQKMMGSALRFLLNINSSEKKLLCKHINHFNLLEIITNHFSRPPPIMAIFY</sequence>
<dbReference type="AlphaFoldDB" id="A0A1H7W0D8"/>
<keyword evidence="2" id="KW-1185">Reference proteome</keyword>
<accession>A0A1H7W0D8</accession>
<reference evidence="2" key="1">
    <citation type="submission" date="2016-10" db="EMBL/GenBank/DDBJ databases">
        <authorList>
            <person name="Varghese N."/>
            <person name="Submissions S."/>
        </authorList>
    </citation>
    <scope>NUCLEOTIDE SEQUENCE [LARGE SCALE GENOMIC DNA]</scope>
    <source>
        <strain evidence="2">DSM 17453</strain>
    </source>
</reference>
<dbReference type="EMBL" id="FOBV01000001">
    <property type="protein sequence ID" value="SEM14943.1"/>
    <property type="molecule type" value="Genomic_DNA"/>
</dbReference>
<organism evidence="1 2">
    <name type="scientific">Chryseobacterium taichungense</name>
    <dbReference type="NCBI Taxonomy" id="295069"/>
    <lineage>
        <taxon>Bacteria</taxon>
        <taxon>Pseudomonadati</taxon>
        <taxon>Bacteroidota</taxon>
        <taxon>Flavobacteriia</taxon>
        <taxon>Flavobacteriales</taxon>
        <taxon>Weeksellaceae</taxon>
        <taxon>Chryseobacterium group</taxon>
        <taxon>Chryseobacterium</taxon>
    </lineage>
</organism>
<evidence type="ECO:0000313" key="2">
    <source>
        <dbReference type="Proteomes" id="UP000199450"/>
    </source>
</evidence>
<gene>
    <name evidence="1" type="ORF">SAMN05421856_101400</name>
</gene>
<name>A0A1H7W0D8_9FLAO</name>
<dbReference type="Proteomes" id="UP000199450">
    <property type="component" value="Unassembled WGS sequence"/>
</dbReference>
<evidence type="ECO:0000313" key="1">
    <source>
        <dbReference type="EMBL" id="SEM14943.1"/>
    </source>
</evidence>
<proteinExistence type="predicted"/>